<protein>
    <submittedName>
        <fullName evidence="3">Transglycosylase SLT domain-containing protein</fullName>
    </submittedName>
</protein>
<dbReference type="Pfam" id="PF01464">
    <property type="entry name" value="SLT"/>
    <property type="match status" value="1"/>
</dbReference>
<dbReference type="RefSeq" id="WP_245701182.1">
    <property type="nucleotide sequence ID" value="NZ_FMYM01000007.1"/>
</dbReference>
<dbReference type="PANTHER" id="PTHR37423">
    <property type="entry name" value="SOLUBLE LYTIC MUREIN TRANSGLYCOSYLASE-RELATED"/>
    <property type="match status" value="1"/>
</dbReference>
<organism evidence="3 4">
    <name type="scientific">Shouchella lonarensis</name>
    <dbReference type="NCBI Taxonomy" id="1464122"/>
    <lineage>
        <taxon>Bacteria</taxon>
        <taxon>Bacillati</taxon>
        <taxon>Bacillota</taxon>
        <taxon>Bacilli</taxon>
        <taxon>Bacillales</taxon>
        <taxon>Bacillaceae</taxon>
        <taxon>Shouchella</taxon>
    </lineage>
</organism>
<dbReference type="EMBL" id="FMYM01000007">
    <property type="protein sequence ID" value="SDC32164.1"/>
    <property type="molecule type" value="Genomic_DNA"/>
</dbReference>
<accession>A0A1G6KMG8</accession>
<name>A0A1G6KMG8_9BACI</name>
<feature type="transmembrane region" description="Helical" evidence="1">
    <location>
        <begin position="7"/>
        <end position="24"/>
    </location>
</feature>
<dbReference type="InterPro" id="IPR023346">
    <property type="entry name" value="Lysozyme-like_dom_sf"/>
</dbReference>
<dbReference type="STRING" id="1464122.SAMN05421737_10781"/>
<dbReference type="PANTHER" id="PTHR37423:SF5">
    <property type="entry name" value="SOLUBLE LYTIC MUREIN TRANSGLYCOSYLASE"/>
    <property type="match status" value="1"/>
</dbReference>
<gene>
    <name evidence="3" type="ORF">SAMN05421737_10781</name>
</gene>
<dbReference type="AlphaFoldDB" id="A0A1G6KMG8"/>
<evidence type="ECO:0000313" key="4">
    <source>
        <dbReference type="Proteomes" id="UP000242662"/>
    </source>
</evidence>
<reference evidence="4" key="1">
    <citation type="submission" date="2016-09" db="EMBL/GenBank/DDBJ databases">
        <authorList>
            <person name="Varghese N."/>
            <person name="Submissions S."/>
        </authorList>
    </citation>
    <scope>NUCLEOTIDE SEQUENCE [LARGE SCALE GENOMIC DNA]</scope>
    <source>
        <strain evidence="4">25nlg</strain>
    </source>
</reference>
<keyword evidence="1" id="KW-0472">Membrane</keyword>
<evidence type="ECO:0000313" key="3">
    <source>
        <dbReference type="EMBL" id="SDC32164.1"/>
    </source>
</evidence>
<proteinExistence type="predicted"/>
<keyword evidence="1" id="KW-0812">Transmembrane</keyword>
<keyword evidence="4" id="KW-1185">Reference proteome</keyword>
<evidence type="ECO:0000256" key="1">
    <source>
        <dbReference type="SAM" id="Phobius"/>
    </source>
</evidence>
<dbReference type="Proteomes" id="UP000242662">
    <property type="component" value="Unassembled WGS sequence"/>
</dbReference>
<dbReference type="Gene3D" id="1.10.530.10">
    <property type="match status" value="1"/>
</dbReference>
<keyword evidence="1" id="KW-1133">Transmembrane helix</keyword>
<dbReference type="SUPFAM" id="SSF53955">
    <property type="entry name" value="Lysozyme-like"/>
    <property type="match status" value="1"/>
</dbReference>
<sequence>MNTRKKWVIAVSISVLVVLLLVVIQRDMPFKQQYGKDKDTATLEEAYRSLEKELATAQVDVIPFDMKEHRALWERAFHLSEHLYQDSSGYFQKEWGLFLGQLSEDRGIDPYVVYELLKVESGHTFDPDAIGPETRYGQAYGMAQFMENTAPWIAEMADLPYEKELLFHPLYAIRLSVEYLDFLYQQYNDWNYALTAYHRGMGGLESYIARNGHAKSEYAVTIQERAKKHAAQSA</sequence>
<evidence type="ECO:0000259" key="2">
    <source>
        <dbReference type="Pfam" id="PF01464"/>
    </source>
</evidence>
<feature type="domain" description="Transglycosylase SLT" evidence="2">
    <location>
        <begin position="103"/>
        <end position="217"/>
    </location>
</feature>
<dbReference type="InterPro" id="IPR008258">
    <property type="entry name" value="Transglycosylase_SLT_dom_1"/>
</dbReference>